<feature type="region of interest" description="Disordered" evidence="13">
    <location>
        <begin position="991"/>
        <end position="1113"/>
    </location>
</feature>
<feature type="region of interest" description="Disordered" evidence="13">
    <location>
        <begin position="380"/>
        <end position="401"/>
    </location>
</feature>
<feature type="region of interest" description="Disordered" evidence="13">
    <location>
        <begin position="933"/>
        <end position="978"/>
    </location>
</feature>
<keyword evidence="5" id="KW-0853">WD repeat</keyword>
<dbReference type="STRING" id="1202772.A0A1V9YBG3"/>
<feature type="compositionally biased region" description="Pro residues" evidence="13">
    <location>
        <begin position="1053"/>
        <end position="1063"/>
    </location>
</feature>
<feature type="compositionally biased region" description="Pro residues" evidence="13">
    <location>
        <begin position="1017"/>
        <end position="1027"/>
    </location>
</feature>
<evidence type="ECO:0000256" key="1">
    <source>
        <dbReference type="ARBA" id="ARBA00004120"/>
    </source>
</evidence>
<evidence type="ECO:0000256" key="5">
    <source>
        <dbReference type="ARBA" id="ARBA00022574"/>
    </source>
</evidence>
<evidence type="ECO:0000259" key="14">
    <source>
        <dbReference type="PROSITE" id="PS50086"/>
    </source>
</evidence>
<protein>
    <recommendedName>
        <fullName evidence="3">TBC1 domain family member 31</fullName>
    </recommendedName>
</protein>
<keyword evidence="6" id="KW-0677">Repeat</keyword>
<evidence type="ECO:0000256" key="4">
    <source>
        <dbReference type="ARBA" id="ARBA00022490"/>
    </source>
</evidence>
<feature type="region of interest" description="Disordered" evidence="13">
    <location>
        <begin position="1227"/>
        <end position="1287"/>
    </location>
</feature>
<dbReference type="OrthoDB" id="5578278at2759"/>
<dbReference type="GO" id="GO:0060271">
    <property type="term" value="P:cilium assembly"/>
    <property type="evidence" value="ECO:0007669"/>
    <property type="project" value="TreeGrafter"/>
</dbReference>
<evidence type="ECO:0000256" key="11">
    <source>
        <dbReference type="ARBA" id="ARBA00034464"/>
    </source>
</evidence>
<feature type="compositionally biased region" description="Pro residues" evidence="13">
    <location>
        <begin position="382"/>
        <end position="401"/>
    </location>
</feature>
<reference evidence="15 16" key="1">
    <citation type="journal article" date="2014" name="Genome Biol. Evol.">
        <title>The secreted proteins of Achlya hypogyna and Thraustotheca clavata identify the ancestral oomycete secretome and reveal gene acquisitions by horizontal gene transfer.</title>
        <authorList>
            <person name="Misner I."/>
            <person name="Blouin N."/>
            <person name="Leonard G."/>
            <person name="Richards T.A."/>
            <person name="Lane C.E."/>
        </authorList>
    </citation>
    <scope>NUCLEOTIDE SEQUENCE [LARGE SCALE GENOMIC DNA]</scope>
    <source>
        <strain evidence="15 16">ATCC 48635</strain>
    </source>
</reference>
<evidence type="ECO:0000256" key="9">
    <source>
        <dbReference type="ARBA" id="ARBA00023212"/>
    </source>
</evidence>
<dbReference type="InterPro" id="IPR000195">
    <property type="entry name" value="Rab-GAP-TBC_dom"/>
</dbReference>
<dbReference type="InterPro" id="IPR036322">
    <property type="entry name" value="WD40_repeat_dom_sf"/>
</dbReference>
<evidence type="ECO:0000313" key="15">
    <source>
        <dbReference type="EMBL" id="OQR83047.1"/>
    </source>
</evidence>
<evidence type="ECO:0000256" key="12">
    <source>
        <dbReference type="SAM" id="Coils"/>
    </source>
</evidence>
<feature type="compositionally biased region" description="Low complexity" evidence="13">
    <location>
        <begin position="1005"/>
        <end position="1016"/>
    </location>
</feature>
<evidence type="ECO:0000256" key="7">
    <source>
        <dbReference type="ARBA" id="ARBA00022794"/>
    </source>
</evidence>
<evidence type="ECO:0000256" key="6">
    <source>
        <dbReference type="ARBA" id="ARBA00022737"/>
    </source>
</evidence>
<evidence type="ECO:0000256" key="13">
    <source>
        <dbReference type="SAM" id="MobiDB-lite"/>
    </source>
</evidence>
<dbReference type="Pfam" id="PF00566">
    <property type="entry name" value="RabGAP-TBC"/>
    <property type="match status" value="1"/>
</dbReference>
<keyword evidence="16" id="KW-1185">Reference proteome</keyword>
<name>A0A1V9YBG3_ACHHY</name>
<feature type="compositionally biased region" description="Basic and acidic residues" evidence="13">
    <location>
        <begin position="1234"/>
        <end position="1247"/>
    </location>
</feature>
<feature type="region of interest" description="Disordered" evidence="13">
    <location>
        <begin position="1161"/>
        <end position="1211"/>
    </location>
</feature>
<dbReference type="InterPro" id="IPR015943">
    <property type="entry name" value="WD40/YVTN_repeat-like_dom_sf"/>
</dbReference>
<dbReference type="InterPro" id="IPR035969">
    <property type="entry name" value="Rab-GAP_TBC_sf"/>
</dbReference>
<dbReference type="GO" id="GO:0036064">
    <property type="term" value="C:ciliary basal body"/>
    <property type="evidence" value="ECO:0007669"/>
    <property type="project" value="TreeGrafter"/>
</dbReference>
<feature type="compositionally biased region" description="Low complexity" evidence="13">
    <location>
        <begin position="1092"/>
        <end position="1113"/>
    </location>
</feature>
<dbReference type="Gene3D" id="2.130.10.10">
    <property type="entry name" value="YVTN repeat-like/Quinoprotein amine dehydrogenase"/>
    <property type="match status" value="2"/>
</dbReference>
<feature type="compositionally biased region" description="Polar residues" evidence="13">
    <location>
        <begin position="995"/>
        <end position="1004"/>
    </location>
</feature>
<keyword evidence="8 12" id="KW-0175">Coiled coil</keyword>
<sequence length="1331" mass="146877">MVYEVRLKLGTDEEGVLWPRRPQVGASGLLGHLRNLPLRSTKEDEAARFRCVAFSATGDVFAGVDEKGRVFAFFPTRNRYALVCHLGTPVVACAFSPQQRAELLVTCEDGSVRCVNVATKALVSTLRGHRQVPSCVSFQRPGQLALTSSRDAVILWDSADWTRFRTLNAGPGVEAAQFVGHGELVAVCFCDDSILMWELSSLALQYQFRLPDYEHPPGLKRFCVSDSCRAVIASGQSPFIYVWEFESQTLIRIIELPATVRRVVQHAFVPCTSTIISVLGDDGQLNFLNVSTPQPKVSLQIAHRAKAMTAFAMDAAGKYLVAATSDGCILLYDLDIARETASMVQGVRQRADIDEHYLPTRSSIASAPLMDALFGTAAKRPVVPPTPMPPTPTTPTTPPTPMPPAPPVAPVGGLSFADKKDVALQKRRLAQLLRSYELFPERYRMLAWRYLLELPDNADAFGALLAKGVHPAFLRLERQYPIQNQRLFRRLQRLLSAVAFWCPALGEVDYLPGLVFPFVKVCDNNDVMAFEVVATLLLHWGRDFLVRYPYPPLHVLRVLEKELERRDPQLFLHFVAHGVPAETFAWSLVASAFSQVLSRRDWLCLWDNLVTAFETPGKLWAAVLAFLQLSRGALLELATAAAIGAFFTQQHALDMRQLVDWMEQMEVPLPAPEDPPLVPLPKGSYPPFRHYPTFVVDYQIQERNRIARDEEELAAKQALLAKLQAQSAALDEAHQAWMAQKQHWLQGEQQRRLEAIEREKQRVVEMKLLHAQTRDRRLQQIIAMEQHAKEALEQTSQLVAAEHERYRTELELSAQKQAARARHLADDEEVAALEAAARARVDRLAQERLVEERLQQMRVDFVAQCRQQELADQRVFDAWQAQDREAAAEATAQLQRRQEAARQAQEDALAGEWRQKMQLHQIERERTLQALAQARDDRRRQPPPQSPRSSHKGSAGNRQASAGDRLVSSASTDEPPEADLWRASATSWDDALGIPQSSDRSASLASVPAPRPTSRSSPPPTTSPPPQDVDTSRQPHPAPSMATAPVDSHRQPSPVPLMDPPPQIIESHRRASPAPSESATTPVVDRPSQPTLSLSAPQPALASVPPSASVDAPSIKTKPVANALRSDVPSVSSVLPPAPVAIAPVATAPAEAAREAVRELLGQGPAPATSPQSSVSSTHERMLLRRALALVSSDEESDGGGLFAPPPLPNHRLSALEHELELEFSALGSDADSLDQRPLSDLERDLEGMFSDDDEDSSASLSQLEALLRPSPTSSAPTPMPPTPMDVGVVAVGDAADLVAKPTAPYERDDNHERLMARAKALLREHQYRTA</sequence>
<feature type="compositionally biased region" description="Low complexity" evidence="13">
    <location>
        <begin position="1258"/>
        <end position="1277"/>
    </location>
</feature>
<accession>A0A1V9YBG3</accession>
<comment type="subcellular location">
    <subcellularLocation>
        <location evidence="1">Cytoplasm</location>
        <location evidence="1">Cytoskeleton</location>
        <location evidence="1">Cilium basal body</location>
    </subcellularLocation>
    <subcellularLocation>
        <location evidence="2">Cytoplasm</location>
        <location evidence="2">Cytoskeleton</location>
        <location evidence="2">Microtubule organizing center</location>
        <location evidence="2">Centrosome</location>
        <location evidence="2">Centriolar satellite</location>
    </subcellularLocation>
</comment>
<dbReference type="SUPFAM" id="SSF47923">
    <property type="entry name" value="Ypt/Rab-GAP domain of gyp1p"/>
    <property type="match status" value="1"/>
</dbReference>
<keyword evidence="7" id="KW-0970">Cilium biogenesis/degradation</keyword>
<dbReference type="InterPro" id="IPR051570">
    <property type="entry name" value="TBC1_cilium_biogenesis"/>
</dbReference>
<evidence type="ECO:0000256" key="10">
    <source>
        <dbReference type="ARBA" id="ARBA00023273"/>
    </source>
</evidence>
<dbReference type="SMART" id="SM00320">
    <property type="entry name" value="WD40"/>
    <property type="match status" value="4"/>
</dbReference>
<evidence type="ECO:0000313" key="16">
    <source>
        <dbReference type="Proteomes" id="UP000243579"/>
    </source>
</evidence>
<evidence type="ECO:0000256" key="8">
    <source>
        <dbReference type="ARBA" id="ARBA00023054"/>
    </source>
</evidence>
<dbReference type="Proteomes" id="UP000243579">
    <property type="component" value="Unassembled WGS sequence"/>
</dbReference>
<dbReference type="PANTHER" id="PTHR19853">
    <property type="entry name" value="WD REPEAT CONTAINING PROTEIN 3 WDR3"/>
    <property type="match status" value="1"/>
</dbReference>
<feature type="coiled-coil region" evidence="12">
    <location>
        <begin position="706"/>
        <end position="733"/>
    </location>
</feature>
<keyword evidence="9" id="KW-0206">Cytoskeleton</keyword>
<dbReference type="SUPFAM" id="SSF50978">
    <property type="entry name" value="WD40 repeat-like"/>
    <property type="match status" value="1"/>
</dbReference>
<evidence type="ECO:0000256" key="3">
    <source>
        <dbReference type="ARBA" id="ARBA00014199"/>
    </source>
</evidence>
<organism evidence="15 16">
    <name type="scientific">Achlya hypogyna</name>
    <name type="common">Oomycete</name>
    <name type="synonym">Protoachlya hypogyna</name>
    <dbReference type="NCBI Taxonomy" id="1202772"/>
    <lineage>
        <taxon>Eukaryota</taxon>
        <taxon>Sar</taxon>
        <taxon>Stramenopiles</taxon>
        <taxon>Oomycota</taxon>
        <taxon>Saprolegniomycetes</taxon>
        <taxon>Saprolegniales</taxon>
        <taxon>Achlyaceae</taxon>
        <taxon>Achlya</taxon>
    </lineage>
</organism>
<dbReference type="GO" id="GO:0034451">
    <property type="term" value="C:centriolar satellite"/>
    <property type="evidence" value="ECO:0007669"/>
    <property type="project" value="UniProtKB-SubCell"/>
</dbReference>
<dbReference type="SMART" id="SM00164">
    <property type="entry name" value="TBC"/>
    <property type="match status" value="1"/>
</dbReference>
<keyword evidence="10" id="KW-0966">Cell projection</keyword>
<feature type="domain" description="Rab-GAP TBC" evidence="14">
    <location>
        <begin position="438"/>
        <end position="613"/>
    </location>
</feature>
<proteinExistence type="predicted"/>
<comment type="function">
    <text evidence="11">Molecular adapter which is involved in cilium biogenesis. Part of a functional complex including OFD1 a centriolar protein involved in cilium assembly. Could regulate the cAMP-dependent phosphorylation of OFD1, and its subsequent ubiquitination by PJA2 which ultimately leads to its proteasomal degradation.</text>
</comment>
<keyword evidence="4" id="KW-0963">Cytoplasm</keyword>
<evidence type="ECO:0000256" key="2">
    <source>
        <dbReference type="ARBA" id="ARBA00004607"/>
    </source>
</evidence>
<dbReference type="PANTHER" id="PTHR19853:SF1">
    <property type="entry name" value="TBC1 DOMAIN FAMILY MEMBER 31"/>
    <property type="match status" value="1"/>
</dbReference>
<dbReference type="EMBL" id="JNBR01002403">
    <property type="protein sequence ID" value="OQR83047.1"/>
    <property type="molecule type" value="Genomic_DNA"/>
</dbReference>
<dbReference type="Pfam" id="PF00400">
    <property type="entry name" value="WD40"/>
    <property type="match status" value="1"/>
</dbReference>
<gene>
    <name evidence="15" type="ORF">ACHHYP_15167</name>
</gene>
<dbReference type="InterPro" id="IPR001680">
    <property type="entry name" value="WD40_rpt"/>
</dbReference>
<dbReference type="PROSITE" id="PS50086">
    <property type="entry name" value="TBC_RABGAP"/>
    <property type="match status" value="1"/>
</dbReference>
<comment type="caution">
    <text evidence="15">The sequence shown here is derived from an EMBL/GenBank/DDBJ whole genome shotgun (WGS) entry which is preliminary data.</text>
</comment>
<dbReference type="Gene3D" id="1.10.472.80">
    <property type="entry name" value="Ypt/Rab-GAP domain of gyp1p, domain 3"/>
    <property type="match status" value="1"/>
</dbReference>